<gene>
    <name evidence="3" type="ORF">SAMN05421774_1103</name>
</gene>
<keyword evidence="4" id="KW-1185">Reference proteome</keyword>
<accession>A0A1N7QEY3</accession>
<feature type="domain" description="Coenzyme F420 hydrogenase/dehydrogenase beta subunit C-terminal" evidence="2">
    <location>
        <begin position="139"/>
        <end position="305"/>
    </location>
</feature>
<dbReference type="InterPro" id="IPR045220">
    <property type="entry name" value="FRHB/FDHB/HCAR-like"/>
</dbReference>
<dbReference type="GO" id="GO:0033354">
    <property type="term" value="P:chlorophyll cycle"/>
    <property type="evidence" value="ECO:0007669"/>
    <property type="project" value="TreeGrafter"/>
</dbReference>
<dbReference type="Pfam" id="PF04432">
    <property type="entry name" value="FrhB_FdhB_C"/>
    <property type="match status" value="1"/>
</dbReference>
<evidence type="ECO:0000259" key="1">
    <source>
        <dbReference type="Pfam" id="PF04422"/>
    </source>
</evidence>
<dbReference type="GO" id="GO:0090415">
    <property type="term" value="F:7-hydroxymethyl chlorophyll a reductase activity"/>
    <property type="evidence" value="ECO:0007669"/>
    <property type="project" value="TreeGrafter"/>
</dbReference>
<name>A0A1N7QEY3_9RHOB</name>
<feature type="domain" description="Coenzyme F420 hydrogenase/dehydrogenase beta subunit N-terminal" evidence="1">
    <location>
        <begin position="54"/>
        <end position="128"/>
    </location>
</feature>
<dbReference type="InterPro" id="IPR007525">
    <property type="entry name" value="FrhB_FdhB_C"/>
</dbReference>
<dbReference type="PANTHER" id="PTHR31332:SF0">
    <property type="entry name" value="7-HYDROXYMETHYL CHLOROPHYLL A REDUCTASE, CHLOROPLASTIC"/>
    <property type="match status" value="1"/>
</dbReference>
<dbReference type="EMBL" id="FTOT01000010">
    <property type="protein sequence ID" value="SIT21329.1"/>
    <property type="molecule type" value="Genomic_DNA"/>
</dbReference>
<dbReference type="Proteomes" id="UP000186141">
    <property type="component" value="Unassembled WGS sequence"/>
</dbReference>
<proteinExistence type="predicted"/>
<dbReference type="InterPro" id="IPR007516">
    <property type="entry name" value="Co_F420_Hydgase/DH_bsu_N"/>
</dbReference>
<sequence length="381" mass="39688">MAPDAAGFLRPVQSAALDPAQEAVLTQICPGLGQTVVAGGRPDHPLWGPFLAMSKGHAADPALRHAGASGGGLSAMALWLLDSGTVDAVLVTEADPDNPLGNRTTLVRDRAGVLAAAGSRYAPASPLAGLRARLIPGARHALVGKPCDVAAFRALAAQDPALAQAVPVVLSFFCAGTPSLTGARRVVERMGADPAAVRAFRYRGMGWPGLASATLADGTVRQMSYAESWGKVLSAHVQHRCRICADGTGTAADLVFADAWEADADGYPLFEEAEGESLIVARTALGADLLAGARAAGRLVASPFDPAGLAAIQPGQRSRRQGLLGRLAALWLLGRPVPRYRGLGLRAAARQGGLRVVWRNFLGMARRALRRRRPAAPRPQD</sequence>
<evidence type="ECO:0000259" key="2">
    <source>
        <dbReference type="Pfam" id="PF04432"/>
    </source>
</evidence>
<dbReference type="AlphaFoldDB" id="A0A1N7QEY3"/>
<evidence type="ECO:0000313" key="3">
    <source>
        <dbReference type="EMBL" id="SIT21329.1"/>
    </source>
</evidence>
<reference evidence="3 4" key="1">
    <citation type="submission" date="2017-01" db="EMBL/GenBank/DDBJ databases">
        <authorList>
            <person name="Mah S.A."/>
            <person name="Swanson W.J."/>
            <person name="Moy G.W."/>
            <person name="Vacquier V.D."/>
        </authorList>
    </citation>
    <scope>NUCLEOTIDE SEQUENCE [LARGE SCALE GENOMIC DNA]</scope>
    <source>
        <strain evidence="3 4">DSM 26375</strain>
    </source>
</reference>
<dbReference type="PANTHER" id="PTHR31332">
    <property type="entry name" value="7-HYDROXYMETHYL CHLOROPHYLL A REDUCTASE, CHLOROPLASTIC"/>
    <property type="match status" value="1"/>
</dbReference>
<dbReference type="STRING" id="1086013.SAMN05421774_1103"/>
<protein>
    <submittedName>
        <fullName evidence="3">Coenzyme F420 hydrogenase subunit beta</fullName>
    </submittedName>
</protein>
<organism evidence="3 4">
    <name type="scientific">Gemmobacter megaterium</name>
    <dbReference type="NCBI Taxonomy" id="1086013"/>
    <lineage>
        <taxon>Bacteria</taxon>
        <taxon>Pseudomonadati</taxon>
        <taxon>Pseudomonadota</taxon>
        <taxon>Alphaproteobacteria</taxon>
        <taxon>Rhodobacterales</taxon>
        <taxon>Paracoccaceae</taxon>
        <taxon>Gemmobacter</taxon>
    </lineage>
</organism>
<dbReference type="Pfam" id="PF04422">
    <property type="entry name" value="FrhB_FdhB_N"/>
    <property type="match status" value="1"/>
</dbReference>
<evidence type="ECO:0000313" key="4">
    <source>
        <dbReference type="Proteomes" id="UP000186141"/>
    </source>
</evidence>